<organism evidence="2 3">
    <name type="scientific">Butyrivibrio hungatei</name>
    <dbReference type="NCBI Taxonomy" id="185008"/>
    <lineage>
        <taxon>Bacteria</taxon>
        <taxon>Bacillati</taxon>
        <taxon>Bacillota</taxon>
        <taxon>Clostridia</taxon>
        <taxon>Lachnospirales</taxon>
        <taxon>Lachnospiraceae</taxon>
        <taxon>Butyrivibrio</taxon>
    </lineage>
</organism>
<protein>
    <submittedName>
        <fullName evidence="2">Uncharacterized protein</fullName>
    </submittedName>
</protein>
<name>A0A1G5GEF7_9FIRM</name>
<accession>A0A1G5GEF7</accession>
<feature type="signal peptide" evidence="1">
    <location>
        <begin position="1"/>
        <end position="24"/>
    </location>
</feature>
<dbReference type="Proteomes" id="UP000183047">
    <property type="component" value="Unassembled WGS sequence"/>
</dbReference>
<evidence type="ECO:0000313" key="3">
    <source>
        <dbReference type="Proteomes" id="UP000183047"/>
    </source>
</evidence>
<gene>
    <name evidence="2" type="ORF">SAMN02910451_02840</name>
</gene>
<dbReference type="EMBL" id="FMUR01000020">
    <property type="protein sequence ID" value="SCY49904.1"/>
    <property type="molecule type" value="Genomic_DNA"/>
</dbReference>
<proteinExistence type="predicted"/>
<reference evidence="3" key="1">
    <citation type="submission" date="2016-10" db="EMBL/GenBank/DDBJ databases">
        <authorList>
            <person name="Varghese N."/>
            <person name="Submissions S."/>
        </authorList>
    </citation>
    <scope>NUCLEOTIDE SEQUENCE [LARGE SCALE GENOMIC DNA]</scope>
    <source>
        <strain evidence="3">XBD2006</strain>
    </source>
</reference>
<dbReference type="InterPro" id="IPR035451">
    <property type="entry name" value="Ada-like_dom_sf"/>
</dbReference>
<dbReference type="RefSeq" id="WP_074463240.1">
    <property type="nucleotide sequence ID" value="NZ_FMUR01000020.1"/>
</dbReference>
<keyword evidence="1" id="KW-0732">Signal</keyword>
<evidence type="ECO:0000256" key="1">
    <source>
        <dbReference type="SAM" id="SignalP"/>
    </source>
</evidence>
<dbReference type="SUPFAM" id="SSF57884">
    <property type="entry name" value="Ada DNA repair protein, N-terminal domain (N-Ada 10)"/>
    <property type="match status" value="2"/>
</dbReference>
<evidence type="ECO:0000313" key="2">
    <source>
        <dbReference type="EMBL" id="SCY49904.1"/>
    </source>
</evidence>
<dbReference type="AlphaFoldDB" id="A0A1G5GEF7"/>
<sequence length="231" mass="24487">MKLLMKRNLAVITAFFMVIGMFTASDVKINAAGGDTTVYITKTGEKYHNDGCSSLSKSKIQTTLQSAVDKGYEACKKCKPPKLDTASADTAVKTNVAAAPANVATPAAATNGDTTVYTTKSGKKYHADGCKSLGKSKIKTTLQSAVDKGYEACKICKPPVLNATEAAAAPQANAASVAVEALKTYKGNTEEFNAYSYYINNLDLQTAIGADGDKLLKHYNEYGKKEGRIAK</sequence>
<keyword evidence="3" id="KW-1185">Reference proteome</keyword>
<feature type="chain" id="PRO_5010335980" evidence="1">
    <location>
        <begin position="25"/>
        <end position="231"/>
    </location>
</feature>